<reference evidence="2 3" key="1">
    <citation type="submission" date="2019-11" db="EMBL/GenBank/DDBJ databases">
        <title>Bacillus lacus genome.</title>
        <authorList>
            <person name="Allen C.J."/>
            <person name="Newman J.D."/>
        </authorList>
    </citation>
    <scope>NUCLEOTIDE SEQUENCE [LARGE SCALE GENOMIC DNA]</scope>
    <source>
        <strain evidence="2 3">KCTC 33946</strain>
    </source>
</reference>
<sequence>MANKVETKLIDPIYQSLQKERYVTLATIDHETGAPNVSALSWVYAPDDSRILAAVDNRSRIVENLRQHPAAVMNIIVNQSTYSISGNAHIRKEKLEDVPLKLAQIELVVSEVRDVMFYGSKISMEPAYEKTYDERAAAKLDEQVLEAMKKAQP</sequence>
<dbReference type="NCBIfam" id="NF005232">
    <property type="entry name" value="PRK06733.1"/>
    <property type="match status" value="1"/>
</dbReference>
<comment type="caution">
    <text evidence="2">The sequence shown here is derived from an EMBL/GenBank/DDBJ whole genome shotgun (WGS) entry which is preliminary data.</text>
</comment>
<dbReference type="AlphaFoldDB" id="A0A7X2IXV7"/>
<keyword evidence="3" id="KW-1185">Reference proteome</keyword>
<dbReference type="Proteomes" id="UP000448867">
    <property type="component" value="Unassembled WGS sequence"/>
</dbReference>
<dbReference type="Gene3D" id="2.30.110.10">
    <property type="entry name" value="Electron Transport, Fmn-binding Protein, Chain A"/>
    <property type="match status" value="1"/>
</dbReference>
<organism evidence="2 3">
    <name type="scientific">Metabacillus lacus</name>
    <dbReference type="NCBI Taxonomy" id="1983721"/>
    <lineage>
        <taxon>Bacteria</taxon>
        <taxon>Bacillati</taxon>
        <taxon>Bacillota</taxon>
        <taxon>Bacilli</taxon>
        <taxon>Bacillales</taxon>
        <taxon>Bacillaceae</taxon>
        <taxon>Metabacillus</taxon>
    </lineage>
</organism>
<dbReference type="SUPFAM" id="SSF50475">
    <property type="entry name" value="FMN-binding split barrel"/>
    <property type="match status" value="1"/>
</dbReference>
<protein>
    <recommendedName>
        <fullName evidence="1">Pyridoxamine 5'-phosphate oxidase N-terminal domain-containing protein</fullName>
    </recommendedName>
</protein>
<evidence type="ECO:0000313" key="3">
    <source>
        <dbReference type="Proteomes" id="UP000448867"/>
    </source>
</evidence>
<dbReference type="Pfam" id="PF01243">
    <property type="entry name" value="PNPOx_N"/>
    <property type="match status" value="1"/>
</dbReference>
<name>A0A7X2IXV7_9BACI</name>
<proteinExistence type="predicted"/>
<accession>A0A7X2IXV7</accession>
<feature type="domain" description="Pyridoxamine 5'-phosphate oxidase N-terminal" evidence="1">
    <location>
        <begin position="16"/>
        <end position="97"/>
    </location>
</feature>
<dbReference type="EMBL" id="WKKI01000006">
    <property type="protein sequence ID" value="MRX71681.1"/>
    <property type="molecule type" value="Genomic_DNA"/>
</dbReference>
<dbReference type="InterPro" id="IPR011576">
    <property type="entry name" value="Pyridox_Oxase_N"/>
</dbReference>
<evidence type="ECO:0000259" key="1">
    <source>
        <dbReference type="Pfam" id="PF01243"/>
    </source>
</evidence>
<dbReference type="RefSeq" id="WP_154306811.1">
    <property type="nucleotide sequence ID" value="NZ_WKKI01000006.1"/>
</dbReference>
<gene>
    <name evidence="2" type="ORF">GJU40_05765</name>
</gene>
<evidence type="ECO:0000313" key="2">
    <source>
        <dbReference type="EMBL" id="MRX71681.1"/>
    </source>
</evidence>
<dbReference type="InterPro" id="IPR012349">
    <property type="entry name" value="Split_barrel_FMN-bd"/>
</dbReference>
<dbReference type="OrthoDB" id="2381603at2"/>